<keyword evidence="1" id="KW-0732">Signal</keyword>
<comment type="caution">
    <text evidence="3">The sequence shown here is derived from an EMBL/GenBank/DDBJ whole genome shotgun (WGS) entry which is preliminary data.</text>
</comment>
<dbReference type="GO" id="GO:0005975">
    <property type="term" value="P:carbohydrate metabolic process"/>
    <property type="evidence" value="ECO:0007669"/>
    <property type="project" value="InterPro"/>
</dbReference>
<keyword evidence="3" id="KW-0378">Hydrolase</keyword>
<dbReference type="InterPro" id="IPR001223">
    <property type="entry name" value="Glyco_hydro18_cat"/>
</dbReference>
<proteinExistence type="predicted"/>
<dbReference type="PANTHER" id="PTHR11177">
    <property type="entry name" value="CHITINASE"/>
    <property type="match status" value="1"/>
</dbReference>
<sequence length="768" mass="86786">MKFQIVLALILLLFVSQINTLDTKLQRNLQELENTDSDIEGEEIEGEDFLEGEEIYEGEEDELCDKVITVYWCGFDDEFCGDSTSNDVYEYATHVIIAYLNIEETGAVYDGEMPVDLIKEWHEAGKKVLISVGGRSGLWSNIYQDGEDGESYDMFITSLIDIVNTYNLDGVDLQSLTYFASPAMFLSLMEDVKAELNEEQILIVSLMNVAVYPSAQVPMQGLYDENQAWNYFVPIVQSGTDAYDFVQVQIYQNDYLGQENGSAEFFIHNVLGWLNIYSEYTIPDFEGVDMKKLIISLISSEDAGDEEYFVSPENLKEAILRLRAEKINIAGINLWNSYFDYLNDFALSKAAFETIGCLEGFEGEEIEGEEYEGEDFLPEGEDSLEGEDIYEGEEDDECEKILTIYWCGFDEEFCGDSSSNDVYEEASHVIIAYLNIEETGAVYDGEMPVDLIKEWHEAGKKVLISVGGRSGLWSNIYQDGEDGESYDLFITSLIDIVNTYNLDGVDLQTLTYYASPAMFLSLMEDVKAELNEDQILIVSLVNVAVYPSELVPIQGLYEENQAWNYFVPIVQSGTDAYDYVQVQIYQNNDYLNAINGSGEFFVLNVLGWLNKYPGYTIPDFAGVEDKKLIISILASEDAGTDEYFVSAENLMEAFENLRSQNIKIAGINLWNSHYDYLNDFALSKAAFENLFCLEEFEGEEYEGEEFEGEEIDFDKVMDEDNEENLAIDDIIDEIVDEDGDLIDESIDANVQKFGIAALAALLALVAMI</sequence>
<dbReference type="InParanoid" id="A0A0V0R5D8"/>
<dbReference type="SUPFAM" id="SSF51445">
    <property type="entry name" value="(Trans)glycosidases"/>
    <property type="match status" value="2"/>
</dbReference>
<accession>A0A0V0R5D8</accession>
<evidence type="ECO:0000313" key="4">
    <source>
        <dbReference type="Proteomes" id="UP000054937"/>
    </source>
</evidence>
<dbReference type="GO" id="GO:0016787">
    <property type="term" value="F:hydrolase activity"/>
    <property type="evidence" value="ECO:0007669"/>
    <property type="project" value="UniProtKB-KW"/>
</dbReference>
<dbReference type="Proteomes" id="UP000054937">
    <property type="component" value="Unassembled WGS sequence"/>
</dbReference>
<protein>
    <submittedName>
        <fullName evidence="3">Glycoside hydrolase, superfamily</fullName>
    </submittedName>
</protein>
<dbReference type="PANTHER" id="PTHR11177:SF317">
    <property type="entry name" value="CHITINASE 12-RELATED"/>
    <property type="match status" value="1"/>
</dbReference>
<evidence type="ECO:0000313" key="3">
    <source>
        <dbReference type="EMBL" id="KRX09699.1"/>
    </source>
</evidence>
<dbReference type="EMBL" id="LDAU01000044">
    <property type="protein sequence ID" value="KRX09699.1"/>
    <property type="molecule type" value="Genomic_DNA"/>
</dbReference>
<dbReference type="InterPro" id="IPR017853">
    <property type="entry name" value="GH"/>
</dbReference>
<organism evidence="3 4">
    <name type="scientific">Pseudocohnilembus persalinus</name>
    <name type="common">Ciliate</name>
    <dbReference type="NCBI Taxonomy" id="266149"/>
    <lineage>
        <taxon>Eukaryota</taxon>
        <taxon>Sar</taxon>
        <taxon>Alveolata</taxon>
        <taxon>Ciliophora</taxon>
        <taxon>Intramacronucleata</taxon>
        <taxon>Oligohymenophorea</taxon>
        <taxon>Scuticociliatia</taxon>
        <taxon>Philasterida</taxon>
        <taxon>Pseudocohnilembidae</taxon>
        <taxon>Pseudocohnilembus</taxon>
    </lineage>
</organism>
<feature type="chain" id="PRO_5006867709" evidence="1">
    <location>
        <begin position="21"/>
        <end position="768"/>
    </location>
</feature>
<feature type="domain" description="GH18" evidence="2">
    <location>
        <begin position="66"/>
        <end position="358"/>
    </location>
</feature>
<feature type="signal peptide" evidence="1">
    <location>
        <begin position="1"/>
        <end position="20"/>
    </location>
</feature>
<dbReference type="InterPro" id="IPR050314">
    <property type="entry name" value="Glycosyl_Hydrlase_18"/>
</dbReference>
<evidence type="ECO:0000259" key="2">
    <source>
        <dbReference type="PROSITE" id="PS51910"/>
    </source>
</evidence>
<reference evidence="3 4" key="1">
    <citation type="journal article" date="2015" name="Sci. Rep.">
        <title>Genome of the facultative scuticociliatosis pathogen Pseudocohnilembus persalinus provides insight into its virulence through horizontal gene transfer.</title>
        <authorList>
            <person name="Xiong J."/>
            <person name="Wang G."/>
            <person name="Cheng J."/>
            <person name="Tian M."/>
            <person name="Pan X."/>
            <person name="Warren A."/>
            <person name="Jiang C."/>
            <person name="Yuan D."/>
            <person name="Miao W."/>
        </authorList>
    </citation>
    <scope>NUCLEOTIDE SEQUENCE [LARGE SCALE GENOMIC DNA]</scope>
    <source>
        <strain evidence="3">36N120E</strain>
    </source>
</reference>
<name>A0A0V0R5D8_PSEPJ</name>
<feature type="domain" description="GH18" evidence="2">
    <location>
        <begin position="400"/>
        <end position="693"/>
    </location>
</feature>
<keyword evidence="4" id="KW-1185">Reference proteome</keyword>
<evidence type="ECO:0000256" key="1">
    <source>
        <dbReference type="SAM" id="SignalP"/>
    </source>
</evidence>
<dbReference type="Pfam" id="PF00704">
    <property type="entry name" value="Glyco_hydro_18"/>
    <property type="match status" value="2"/>
</dbReference>
<dbReference type="Gene3D" id="3.20.20.80">
    <property type="entry name" value="Glycosidases"/>
    <property type="match status" value="2"/>
</dbReference>
<gene>
    <name evidence="3" type="ORF">PPERSA_02571</name>
</gene>
<dbReference type="PROSITE" id="PS51910">
    <property type="entry name" value="GH18_2"/>
    <property type="match status" value="2"/>
</dbReference>
<dbReference type="OrthoDB" id="76388at2759"/>
<dbReference type="AlphaFoldDB" id="A0A0V0R5D8"/>